<feature type="compositionally biased region" description="Polar residues" evidence="1">
    <location>
        <begin position="676"/>
        <end position="694"/>
    </location>
</feature>
<dbReference type="Pfam" id="PF06985">
    <property type="entry name" value="HET"/>
    <property type="match status" value="1"/>
</dbReference>
<dbReference type="EMBL" id="JBANRG010000011">
    <property type="protein sequence ID" value="KAK7462463.1"/>
    <property type="molecule type" value="Genomic_DNA"/>
</dbReference>
<evidence type="ECO:0000313" key="4">
    <source>
        <dbReference type="Proteomes" id="UP001498398"/>
    </source>
</evidence>
<evidence type="ECO:0000259" key="2">
    <source>
        <dbReference type="Pfam" id="PF06985"/>
    </source>
</evidence>
<evidence type="ECO:0000256" key="1">
    <source>
        <dbReference type="SAM" id="MobiDB-lite"/>
    </source>
</evidence>
<accession>A0ABR1JLX9</accession>
<dbReference type="PANTHER" id="PTHR10622:SF12">
    <property type="entry name" value="HET DOMAIN-CONTAINING PROTEIN"/>
    <property type="match status" value="1"/>
</dbReference>
<keyword evidence="4" id="KW-1185">Reference proteome</keyword>
<protein>
    <recommendedName>
        <fullName evidence="2">Heterokaryon incompatibility domain-containing protein</fullName>
    </recommendedName>
</protein>
<comment type="caution">
    <text evidence="3">The sequence shown here is derived from an EMBL/GenBank/DDBJ whole genome shotgun (WGS) entry which is preliminary data.</text>
</comment>
<dbReference type="Proteomes" id="UP001498398">
    <property type="component" value="Unassembled WGS sequence"/>
</dbReference>
<reference evidence="3 4" key="1">
    <citation type="submission" date="2024-01" db="EMBL/GenBank/DDBJ databases">
        <title>A draft genome for the cacao thread blight pathogen Marasmiellus scandens.</title>
        <authorList>
            <person name="Baruah I.K."/>
            <person name="Leung J."/>
            <person name="Bukari Y."/>
            <person name="Amoako-Attah I."/>
            <person name="Meinhardt L.W."/>
            <person name="Bailey B.A."/>
            <person name="Cohen S.P."/>
        </authorList>
    </citation>
    <scope>NUCLEOTIDE SEQUENCE [LARGE SCALE GENOMIC DNA]</scope>
    <source>
        <strain evidence="3 4">GH-19</strain>
    </source>
</reference>
<organism evidence="3 4">
    <name type="scientific">Marasmiellus scandens</name>
    <dbReference type="NCBI Taxonomy" id="2682957"/>
    <lineage>
        <taxon>Eukaryota</taxon>
        <taxon>Fungi</taxon>
        <taxon>Dikarya</taxon>
        <taxon>Basidiomycota</taxon>
        <taxon>Agaricomycotina</taxon>
        <taxon>Agaricomycetes</taxon>
        <taxon>Agaricomycetidae</taxon>
        <taxon>Agaricales</taxon>
        <taxon>Marasmiineae</taxon>
        <taxon>Omphalotaceae</taxon>
        <taxon>Marasmiellus</taxon>
    </lineage>
</organism>
<proteinExistence type="predicted"/>
<feature type="region of interest" description="Disordered" evidence="1">
    <location>
        <begin position="675"/>
        <end position="701"/>
    </location>
</feature>
<gene>
    <name evidence="3" type="ORF">VKT23_008064</name>
</gene>
<feature type="domain" description="Heterokaryon incompatibility" evidence="2">
    <location>
        <begin position="21"/>
        <end position="104"/>
    </location>
</feature>
<sequence length="720" mass="81785">MRLLNTKTFRLEEFYVDIPPYAILSHTWEEEEITFKDIQIPEVAKYKAGWRKIDSACAHARKYDFKWIWIDSCCINKESSAELSEAINSMYQYYEDSEVCYVNLCDFVSEKDGESAFSQCKWFKRGWTLQELLAPCYVVFLDKNWSEVGTKWSLRSVISVITTIPVQVLTHRNIQEYSIAQRMSWAASRETTRPEDQAYCLMGIFNVSMSPIYGEGGTKAFMRLQQEIIKYSDDRSIFAWTASPGHREARGLLAMSPYEFWASGKVGISDSDLIGNKSSYSFGNNGLLIHLPLTQVGPGLFLASLHCRSFKDDKYLSVYLQKMKEGQYVRWHADELPANSSSSFDDIQEVIVKENSLFIHRPTKNRLEKSRIFPVRLLPSAQNRPFTFLACNGATFDKETGRVAARFNNISLKYDIHGGKEECSILTGFRQSSPCFDVETNMAHPGSEVRMQQGHHRFPSSRTEKWADRFSKPLQSGGMVSVAIQMTGNQSVSRILEIDWIAKNVPSPMTRQVQLSVALVCTEHPQLSFQNVFPPDPFRKHRGEQIYISIPDVGYPFRILAFNISGISSHVVYVAFGLHESRAWTDIVLPNQNDGPSAYIAAKIWRSYLDSGSNVERRLNGRASVSVVRNLGYLGSFGGVVHREMTATVEERVKTTLQPESHVLQFSLHHRIEPGSPSSTQAMELPSPTRQSTLQRKHSLPNIPGYSLVPMNTSNVIQSW</sequence>
<dbReference type="PANTHER" id="PTHR10622">
    <property type="entry name" value="HET DOMAIN-CONTAINING PROTEIN"/>
    <property type="match status" value="1"/>
</dbReference>
<name>A0ABR1JLX9_9AGAR</name>
<dbReference type="InterPro" id="IPR010730">
    <property type="entry name" value="HET"/>
</dbReference>
<evidence type="ECO:0000313" key="3">
    <source>
        <dbReference type="EMBL" id="KAK7462463.1"/>
    </source>
</evidence>